<sequence length="507" mass="55213">MYLVNLIHRKDGHQMIIKKLRHGALISLLAISLIGLPHTAGAASVTTVTNSISSDTTETNESSDLAIIQEVLNYLNAYNIEGVEREAFIENAIRGMVYALDDPYSDYYTKEELQDFMNGMNQQYVGIGVTLRFTDEKLYITDVLAGSPAQNAGLRQGDVIVRVGSQPVTSGEDILLIQGEENTEVVITVIRSGKALTFPITRASFVLPSVTSHFIDSSKIGYIAIASFSESADKEFVTALNSLRTAGMRSLVLDLRDNLGGYVDSAAKIAKHFIKDGILMYTADQSNQLEPVLIKDGEDIGMPVVILTNELTASASEILTGALRDNGVATVIGAQTYGKARIQNVFSLSNGSSLKLTVEHYLTPKKEDFNHIGLKPDIEVNNNEAAQLITGLYKAGLRQIEVSGSRSSLSINGVSFSGYIDVIQNGSKVYAPSRLLTSLVRGNVNWSKENQKLTVTDINGVKAGFTKAASSVKTVNNETYVELHDFQKKFPTIKWDYQQGVLNIAAK</sequence>
<evidence type="ECO:0000256" key="1">
    <source>
        <dbReference type="ARBA" id="ARBA00009179"/>
    </source>
</evidence>
<dbReference type="InterPro" id="IPR004447">
    <property type="entry name" value="Peptidase_S41A"/>
</dbReference>
<evidence type="ECO:0000259" key="6">
    <source>
        <dbReference type="PROSITE" id="PS50106"/>
    </source>
</evidence>
<evidence type="ECO:0000313" key="8">
    <source>
        <dbReference type="Proteomes" id="UP000279446"/>
    </source>
</evidence>
<evidence type="ECO:0000256" key="4">
    <source>
        <dbReference type="ARBA" id="ARBA00022825"/>
    </source>
</evidence>
<dbReference type="Pfam" id="PF22694">
    <property type="entry name" value="CtpB_N-like"/>
    <property type="match status" value="1"/>
</dbReference>
<dbReference type="EMBL" id="RZNY01000001">
    <property type="protein sequence ID" value="RUT48733.1"/>
    <property type="molecule type" value="Genomic_DNA"/>
</dbReference>
<reference evidence="7 8" key="1">
    <citation type="submission" date="2018-12" db="EMBL/GenBank/DDBJ databases">
        <authorList>
            <person name="Sun L."/>
            <person name="Chen Z."/>
        </authorList>
    </citation>
    <scope>NUCLEOTIDE SEQUENCE [LARGE SCALE GENOMIC DNA]</scope>
    <source>
        <strain evidence="7 8">DSM 15890</strain>
    </source>
</reference>
<proteinExistence type="inferred from homology"/>
<dbReference type="GO" id="GO:0008236">
    <property type="term" value="F:serine-type peptidase activity"/>
    <property type="evidence" value="ECO:0007669"/>
    <property type="project" value="UniProtKB-KW"/>
</dbReference>
<dbReference type="PANTHER" id="PTHR32060:SF30">
    <property type="entry name" value="CARBOXY-TERMINAL PROCESSING PROTEASE CTPA"/>
    <property type="match status" value="1"/>
</dbReference>
<dbReference type="SMART" id="SM00228">
    <property type="entry name" value="PDZ"/>
    <property type="match status" value="1"/>
</dbReference>
<dbReference type="Proteomes" id="UP000279446">
    <property type="component" value="Unassembled WGS sequence"/>
</dbReference>
<dbReference type="PROSITE" id="PS50106">
    <property type="entry name" value="PDZ"/>
    <property type="match status" value="1"/>
</dbReference>
<protein>
    <submittedName>
        <fullName evidence="7">S41 family peptidase</fullName>
    </submittedName>
</protein>
<dbReference type="Pfam" id="PF17820">
    <property type="entry name" value="PDZ_6"/>
    <property type="match status" value="1"/>
</dbReference>
<gene>
    <name evidence="7" type="ORF">EJP82_02020</name>
</gene>
<dbReference type="GO" id="GO:0004175">
    <property type="term" value="F:endopeptidase activity"/>
    <property type="evidence" value="ECO:0007669"/>
    <property type="project" value="TreeGrafter"/>
</dbReference>
<keyword evidence="8" id="KW-1185">Reference proteome</keyword>
<dbReference type="InterPro" id="IPR029045">
    <property type="entry name" value="ClpP/crotonase-like_dom_sf"/>
</dbReference>
<dbReference type="Gene3D" id="3.90.226.10">
    <property type="entry name" value="2-enoyl-CoA Hydratase, Chain A, domain 1"/>
    <property type="match status" value="1"/>
</dbReference>
<accession>A0A433YFV3</accession>
<dbReference type="InterPro" id="IPR001478">
    <property type="entry name" value="PDZ"/>
</dbReference>
<evidence type="ECO:0000256" key="5">
    <source>
        <dbReference type="RuleBase" id="RU004404"/>
    </source>
</evidence>
<dbReference type="PANTHER" id="PTHR32060">
    <property type="entry name" value="TAIL-SPECIFIC PROTEASE"/>
    <property type="match status" value="1"/>
</dbReference>
<feature type="domain" description="PDZ" evidence="6">
    <location>
        <begin position="110"/>
        <end position="204"/>
    </location>
</feature>
<dbReference type="InterPro" id="IPR005151">
    <property type="entry name" value="Tail-specific_protease"/>
</dbReference>
<dbReference type="Pfam" id="PF03572">
    <property type="entry name" value="Peptidase_S41"/>
    <property type="match status" value="1"/>
</dbReference>
<dbReference type="SUPFAM" id="SSF52096">
    <property type="entry name" value="ClpP/crotonase"/>
    <property type="match status" value="1"/>
</dbReference>
<evidence type="ECO:0000256" key="2">
    <source>
        <dbReference type="ARBA" id="ARBA00022670"/>
    </source>
</evidence>
<dbReference type="CDD" id="cd07560">
    <property type="entry name" value="Peptidase_S41_CPP"/>
    <property type="match status" value="1"/>
</dbReference>
<dbReference type="InterPro" id="IPR036034">
    <property type="entry name" value="PDZ_sf"/>
</dbReference>
<dbReference type="NCBIfam" id="TIGR00225">
    <property type="entry name" value="prc"/>
    <property type="match status" value="1"/>
</dbReference>
<dbReference type="SUPFAM" id="SSF50156">
    <property type="entry name" value="PDZ domain-like"/>
    <property type="match status" value="1"/>
</dbReference>
<dbReference type="GO" id="GO:0006508">
    <property type="term" value="P:proteolysis"/>
    <property type="evidence" value="ECO:0007669"/>
    <property type="project" value="UniProtKB-KW"/>
</dbReference>
<dbReference type="AlphaFoldDB" id="A0A433YFV3"/>
<keyword evidence="2 5" id="KW-0645">Protease</keyword>
<comment type="similarity">
    <text evidence="1 5">Belongs to the peptidase S41A family.</text>
</comment>
<dbReference type="OrthoDB" id="9812068at2"/>
<keyword evidence="3 5" id="KW-0378">Hydrolase</keyword>
<dbReference type="SMART" id="SM00245">
    <property type="entry name" value="TSPc"/>
    <property type="match status" value="1"/>
</dbReference>
<dbReference type="GO" id="GO:0030288">
    <property type="term" value="C:outer membrane-bounded periplasmic space"/>
    <property type="evidence" value="ECO:0007669"/>
    <property type="project" value="TreeGrafter"/>
</dbReference>
<keyword evidence="4 5" id="KW-0720">Serine protease</keyword>
<dbReference type="Gene3D" id="2.30.42.10">
    <property type="match status" value="1"/>
</dbReference>
<dbReference type="InterPro" id="IPR055210">
    <property type="entry name" value="CtpA/B_N"/>
</dbReference>
<name>A0A433YFV3_9BACL</name>
<comment type="caution">
    <text evidence="7">The sequence shown here is derived from an EMBL/GenBank/DDBJ whole genome shotgun (WGS) entry which is preliminary data.</text>
</comment>
<dbReference type="InterPro" id="IPR041489">
    <property type="entry name" value="PDZ_6"/>
</dbReference>
<evidence type="ECO:0000313" key="7">
    <source>
        <dbReference type="EMBL" id="RUT48733.1"/>
    </source>
</evidence>
<dbReference type="GO" id="GO:0007165">
    <property type="term" value="P:signal transduction"/>
    <property type="evidence" value="ECO:0007669"/>
    <property type="project" value="TreeGrafter"/>
</dbReference>
<evidence type="ECO:0000256" key="3">
    <source>
        <dbReference type="ARBA" id="ARBA00022801"/>
    </source>
</evidence>
<dbReference type="Gene3D" id="3.30.750.44">
    <property type="match status" value="1"/>
</dbReference>
<organism evidence="7 8">
    <name type="scientific">Paenibacillus anaericanus</name>
    <dbReference type="NCBI Taxonomy" id="170367"/>
    <lineage>
        <taxon>Bacteria</taxon>
        <taxon>Bacillati</taxon>
        <taxon>Bacillota</taxon>
        <taxon>Bacilli</taxon>
        <taxon>Bacillales</taxon>
        <taxon>Paenibacillaceae</taxon>
        <taxon>Paenibacillus</taxon>
    </lineage>
</organism>